<keyword evidence="3" id="KW-1185">Reference proteome</keyword>
<keyword evidence="1" id="KW-1133">Transmembrane helix</keyword>
<dbReference type="EMBL" id="PQIB02000009">
    <property type="protein sequence ID" value="RLN00247.1"/>
    <property type="molecule type" value="Genomic_DNA"/>
</dbReference>
<name>A0A3L6RBQ0_PANMI</name>
<proteinExistence type="predicted"/>
<dbReference type="Proteomes" id="UP000275267">
    <property type="component" value="Unassembled WGS sequence"/>
</dbReference>
<dbReference type="STRING" id="4540.A0A3L6RBQ0"/>
<feature type="transmembrane region" description="Helical" evidence="1">
    <location>
        <begin position="14"/>
        <end position="37"/>
    </location>
</feature>
<evidence type="ECO:0000313" key="3">
    <source>
        <dbReference type="Proteomes" id="UP000275267"/>
    </source>
</evidence>
<sequence length="165" mass="17540">MASPAGLRPALPPAIPGAAAVTACASMAVSYVAVLYAPTVILRFPPPTSLRSFLHRRFACAAVASTASALATAALLRVWSLGNFADMLAVFGIRKDHLLQAVVIPLLLTSLVYAGSFINRLWLLVSMRGGDGDEVGIGCTQRLVLWIQTALDDVMVWRNYVVVSS</sequence>
<protein>
    <submittedName>
        <fullName evidence="2">CAAX prenyl protease 2 isoform X2</fullName>
    </submittedName>
</protein>
<dbReference type="GO" id="GO:0005789">
    <property type="term" value="C:endoplasmic reticulum membrane"/>
    <property type="evidence" value="ECO:0007669"/>
    <property type="project" value="InterPro"/>
</dbReference>
<keyword evidence="1" id="KW-0812">Transmembrane</keyword>
<organism evidence="2 3">
    <name type="scientific">Panicum miliaceum</name>
    <name type="common">Proso millet</name>
    <name type="synonym">Broomcorn millet</name>
    <dbReference type="NCBI Taxonomy" id="4540"/>
    <lineage>
        <taxon>Eukaryota</taxon>
        <taxon>Viridiplantae</taxon>
        <taxon>Streptophyta</taxon>
        <taxon>Embryophyta</taxon>
        <taxon>Tracheophyta</taxon>
        <taxon>Spermatophyta</taxon>
        <taxon>Magnoliopsida</taxon>
        <taxon>Liliopsida</taxon>
        <taxon>Poales</taxon>
        <taxon>Poaceae</taxon>
        <taxon>PACMAD clade</taxon>
        <taxon>Panicoideae</taxon>
        <taxon>Panicodae</taxon>
        <taxon>Paniceae</taxon>
        <taxon>Panicinae</taxon>
        <taxon>Panicum</taxon>
        <taxon>Panicum sect. Panicum</taxon>
    </lineage>
</organism>
<dbReference type="GO" id="GO:0004222">
    <property type="term" value="F:metalloendopeptidase activity"/>
    <property type="evidence" value="ECO:0007669"/>
    <property type="project" value="InterPro"/>
</dbReference>
<dbReference type="AlphaFoldDB" id="A0A3L6RBQ0"/>
<comment type="caution">
    <text evidence="2">The sequence shown here is derived from an EMBL/GenBank/DDBJ whole genome shotgun (WGS) entry which is preliminary data.</text>
</comment>
<dbReference type="GO" id="GO:0071586">
    <property type="term" value="P:CAAX-box protein processing"/>
    <property type="evidence" value="ECO:0007669"/>
    <property type="project" value="InterPro"/>
</dbReference>
<gene>
    <name evidence="2" type="ORF">C2845_PM06G24490</name>
</gene>
<reference evidence="3" key="1">
    <citation type="journal article" date="2019" name="Nat. Commun.">
        <title>The genome of broomcorn millet.</title>
        <authorList>
            <person name="Zou C."/>
            <person name="Miki D."/>
            <person name="Li D."/>
            <person name="Tang Q."/>
            <person name="Xiao L."/>
            <person name="Rajput S."/>
            <person name="Deng P."/>
            <person name="Jia W."/>
            <person name="Huang R."/>
            <person name="Zhang M."/>
            <person name="Sun Y."/>
            <person name="Hu J."/>
            <person name="Fu X."/>
            <person name="Schnable P.S."/>
            <person name="Li F."/>
            <person name="Zhang H."/>
            <person name="Feng B."/>
            <person name="Zhu X."/>
            <person name="Liu R."/>
            <person name="Schnable J.C."/>
            <person name="Zhu J.-K."/>
            <person name="Zhang H."/>
        </authorList>
    </citation>
    <scope>NUCLEOTIDE SEQUENCE [LARGE SCALE GENOMIC DNA]</scope>
</reference>
<keyword evidence="1" id="KW-0472">Membrane</keyword>
<feature type="transmembrane region" description="Helical" evidence="1">
    <location>
        <begin position="58"/>
        <end position="78"/>
    </location>
</feature>
<dbReference type="InterPro" id="IPR039731">
    <property type="entry name" value="Rce1"/>
</dbReference>
<keyword evidence="2" id="KW-0378">Hydrolase</keyword>
<evidence type="ECO:0000256" key="1">
    <source>
        <dbReference type="SAM" id="Phobius"/>
    </source>
</evidence>
<accession>A0A3L6RBQ0</accession>
<dbReference type="PANTHER" id="PTHR13046:SF0">
    <property type="entry name" value="CAAX PRENYL PROTEASE 2"/>
    <property type="match status" value="1"/>
</dbReference>
<dbReference type="OrthoDB" id="271604at2759"/>
<dbReference type="PANTHER" id="PTHR13046">
    <property type="entry name" value="PROTEASE U48 CAAX PRENYL PROTEASE RCE1"/>
    <property type="match status" value="1"/>
</dbReference>
<evidence type="ECO:0000313" key="2">
    <source>
        <dbReference type="EMBL" id="RLN00247.1"/>
    </source>
</evidence>
<keyword evidence="2" id="KW-0645">Protease</keyword>
<feature type="transmembrane region" description="Helical" evidence="1">
    <location>
        <begin position="98"/>
        <end position="118"/>
    </location>
</feature>